<evidence type="ECO:0000313" key="3">
    <source>
        <dbReference type="EMBL" id="CAD9580467.1"/>
    </source>
</evidence>
<dbReference type="AlphaFoldDB" id="A0A7S2KLJ0"/>
<sequence>MAALRRFARTVYWSNHLKWRLMLLSLPFLLSDVANEDSWHSLSGDDNSCEGGEETAEEERLERDSSQSEPVFNLLCIGMYTMKHHMKQNLLQMTRRKCVLSVRLTKNNDFSSSSCEQQ</sequence>
<name>A0A7S2KLJ0_BIGNA</name>
<feature type="signal peptide" evidence="2">
    <location>
        <begin position="1"/>
        <end position="31"/>
    </location>
</feature>
<proteinExistence type="predicted"/>
<feature type="chain" id="PRO_5030616376" description="Secreted protein" evidence="2">
    <location>
        <begin position="32"/>
        <end position="118"/>
    </location>
</feature>
<evidence type="ECO:0008006" key="4">
    <source>
        <dbReference type="Google" id="ProtNLM"/>
    </source>
</evidence>
<reference evidence="3" key="1">
    <citation type="submission" date="2021-01" db="EMBL/GenBank/DDBJ databases">
        <authorList>
            <person name="Corre E."/>
            <person name="Pelletier E."/>
            <person name="Niang G."/>
            <person name="Scheremetjew M."/>
            <person name="Finn R."/>
            <person name="Kale V."/>
            <person name="Holt S."/>
            <person name="Cochrane G."/>
            <person name="Meng A."/>
            <person name="Brown T."/>
            <person name="Cohen L."/>
        </authorList>
    </citation>
    <scope>NUCLEOTIDE SEQUENCE</scope>
    <source>
        <strain evidence="3">CCMP1258.1</strain>
    </source>
</reference>
<feature type="region of interest" description="Disordered" evidence="1">
    <location>
        <begin position="40"/>
        <end position="68"/>
    </location>
</feature>
<gene>
    <name evidence="3" type="ORF">BIGN1055_LOCUS1062</name>
</gene>
<keyword evidence="2" id="KW-0732">Signal</keyword>
<accession>A0A7S2KLJ0</accession>
<dbReference type="EMBL" id="HBHA01001677">
    <property type="protein sequence ID" value="CAD9580467.1"/>
    <property type="molecule type" value="Transcribed_RNA"/>
</dbReference>
<evidence type="ECO:0000256" key="1">
    <source>
        <dbReference type="SAM" id="MobiDB-lite"/>
    </source>
</evidence>
<feature type="compositionally biased region" description="Acidic residues" evidence="1">
    <location>
        <begin position="47"/>
        <end position="57"/>
    </location>
</feature>
<protein>
    <recommendedName>
        <fullName evidence="4">Secreted protein</fullName>
    </recommendedName>
</protein>
<organism evidence="3">
    <name type="scientific">Bigelowiella natans</name>
    <name type="common">Pedinomonas minutissima</name>
    <name type="synonym">Chlorarachnion sp. (strain CCMP621)</name>
    <dbReference type="NCBI Taxonomy" id="227086"/>
    <lineage>
        <taxon>Eukaryota</taxon>
        <taxon>Sar</taxon>
        <taxon>Rhizaria</taxon>
        <taxon>Cercozoa</taxon>
        <taxon>Chlorarachniophyceae</taxon>
        <taxon>Bigelowiella</taxon>
    </lineage>
</organism>
<evidence type="ECO:0000256" key="2">
    <source>
        <dbReference type="SAM" id="SignalP"/>
    </source>
</evidence>